<dbReference type="Proteomes" id="UP001148018">
    <property type="component" value="Unassembled WGS sequence"/>
</dbReference>
<proteinExistence type="predicted"/>
<comment type="caution">
    <text evidence="2">The sequence shown here is derived from an EMBL/GenBank/DDBJ whole genome shotgun (WGS) entry which is preliminary data.</text>
</comment>
<gene>
    <name evidence="2" type="ORF">NHX12_010250</name>
</gene>
<evidence type="ECO:0000313" key="2">
    <source>
        <dbReference type="EMBL" id="KAJ3589405.1"/>
    </source>
</evidence>
<feature type="compositionally biased region" description="Basic and acidic residues" evidence="1">
    <location>
        <begin position="62"/>
        <end position="80"/>
    </location>
</feature>
<keyword evidence="3" id="KW-1185">Reference proteome</keyword>
<name>A0A9Q0I8Q6_9TELE</name>
<reference evidence="2" key="1">
    <citation type="submission" date="2022-07" db="EMBL/GenBank/DDBJ databases">
        <title>Chromosome-level genome of Muraenolepis orangiensis.</title>
        <authorList>
            <person name="Kim J."/>
        </authorList>
    </citation>
    <scope>NUCLEOTIDE SEQUENCE</scope>
    <source>
        <strain evidence="2">KU_S4_2022</strain>
        <tissue evidence="2">Muscle</tissue>
    </source>
</reference>
<accession>A0A9Q0I8Q6</accession>
<organism evidence="2 3">
    <name type="scientific">Muraenolepis orangiensis</name>
    <name type="common">Patagonian moray cod</name>
    <dbReference type="NCBI Taxonomy" id="630683"/>
    <lineage>
        <taxon>Eukaryota</taxon>
        <taxon>Metazoa</taxon>
        <taxon>Chordata</taxon>
        <taxon>Craniata</taxon>
        <taxon>Vertebrata</taxon>
        <taxon>Euteleostomi</taxon>
        <taxon>Actinopterygii</taxon>
        <taxon>Neopterygii</taxon>
        <taxon>Teleostei</taxon>
        <taxon>Neoteleostei</taxon>
        <taxon>Acanthomorphata</taxon>
        <taxon>Zeiogadaria</taxon>
        <taxon>Gadariae</taxon>
        <taxon>Gadiformes</taxon>
        <taxon>Muraenolepidoidei</taxon>
        <taxon>Muraenolepididae</taxon>
        <taxon>Muraenolepis</taxon>
    </lineage>
</organism>
<dbReference type="AlphaFoldDB" id="A0A9Q0I8Q6"/>
<feature type="region of interest" description="Disordered" evidence="1">
    <location>
        <begin position="46"/>
        <end position="96"/>
    </location>
</feature>
<evidence type="ECO:0000313" key="3">
    <source>
        <dbReference type="Proteomes" id="UP001148018"/>
    </source>
</evidence>
<evidence type="ECO:0000256" key="1">
    <source>
        <dbReference type="SAM" id="MobiDB-lite"/>
    </source>
</evidence>
<sequence length="96" mass="10733">MEVRSGKAVDLKPVVLARASWIHATSWPPRVKRATRCCESLAEEGAGWYSASSNQTELAEPTLEKERGDQPKAKRQRVEPGHTLLDSLYESMLNPQ</sequence>
<protein>
    <submittedName>
        <fullName evidence="2">Uncharacterized protein</fullName>
    </submittedName>
</protein>
<dbReference type="EMBL" id="JANIIK010000115">
    <property type="protein sequence ID" value="KAJ3589405.1"/>
    <property type="molecule type" value="Genomic_DNA"/>
</dbReference>